<dbReference type="EMBL" id="JACKRN010001034">
    <property type="protein sequence ID" value="MCV7074169.1"/>
    <property type="molecule type" value="Genomic_DNA"/>
</dbReference>
<dbReference type="Pfam" id="PF13560">
    <property type="entry name" value="HTH_31"/>
    <property type="match status" value="1"/>
</dbReference>
<dbReference type="GO" id="GO:0003677">
    <property type="term" value="F:DNA binding"/>
    <property type="evidence" value="ECO:0007669"/>
    <property type="project" value="InterPro"/>
</dbReference>
<dbReference type="SMART" id="SM00530">
    <property type="entry name" value="HTH_XRE"/>
    <property type="match status" value="1"/>
</dbReference>
<dbReference type="InterPro" id="IPR001387">
    <property type="entry name" value="Cro/C1-type_HTH"/>
</dbReference>
<dbReference type="CDD" id="cd00093">
    <property type="entry name" value="HTH_XRE"/>
    <property type="match status" value="1"/>
</dbReference>
<protein>
    <submittedName>
        <fullName evidence="2">Helix-turn-helix domain-containing protein</fullName>
    </submittedName>
</protein>
<feature type="domain" description="HTH cro/C1-type" evidence="1">
    <location>
        <begin position="19"/>
        <end position="79"/>
    </location>
</feature>
<dbReference type="Proteomes" id="UP001140272">
    <property type="component" value="Unassembled WGS sequence"/>
</dbReference>
<evidence type="ECO:0000259" key="1">
    <source>
        <dbReference type="PROSITE" id="PS50943"/>
    </source>
</evidence>
<evidence type="ECO:0000313" key="2">
    <source>
        <dbReference type="EMBL" id="MCV7074169.1"/>
    </source>
</evidence>
<dbReference type="AlphaFoldDB" id="A0A9X3BKS1"/>
<dbReference type="InterPro" id="IPR010982">
    <property type="entry name" value="Lambda_DNA-bd_dom_sf"/>
</dbReference>
<gene>
    <name evidence="2" type="ORF">H7H73_31725</name>
</gene>
<dbReference type="SUPFAM" id="SSF47413">
    <property type="entry name" value="lambda repressor-like DNA-binding domains"/>
    <property type="match status" value="1"/>
</dbReference>
<name>A0A9X3BKS1_9MYCO</name>
<dbReference type="Gene3D" id="1.10.260.40">
    <property type="entry name" value="lambda repressor-like DNA-binding domains"/>
    <property type="match status" value="1"/>
</dbReference>
<comment type="caution">
    <text evidence="2">The sequence shown here is derived from an EMBL/GenBank/DDBJ whole genome shotgun (WGS) entry which is preliminary data.</text>
</comment>
<reference evidence="2" key="2">
    <citation type="journal article" date="2022" name="BMC Genomics">
        <title>Comparative genome analysis of mycobacteria focusing on tRNA and non-coding RNA.</title>
        <authorList>
            <person name="Behra P.R.K."/>
            <person name="Pettersson B.M.F."/>
            <person name="Ramesh M."/>
            <person name="Das S."/>
            <person name="Dasgupta S."/>
            <person name="Kirsebom L.A."/>
        </authorList>
    </citation>
    <scope>NUCLEOTIDE SEQUENCE</scope>
    <source>
        <strain evidence="2">DSM 45406</strain>
    </source>
</reference>
<feature type="non-terminal residue" evidence="2">
    <location>
        <position position="94"/>
    </location>
</feature>
<evidence type="ECO:0000313" key="3">
    <source>
        <dbReference type="Proteomes" id="UP001140272"/>
    </source>
</evidence>
<dbReference type="PROSITE" id="PS50943">
    <property type="entry name" value="HTH_CROC1"/>
    <property type="match status" value="1"/>
</dbReference>
<organism evidence="2 3">
    <name type="scientific">Mycolicibacterium rufum</name>
    <dbReference type="NCBI Taxonomy" id="318424"/>
    <lineage>
        <taxon>Bacteria</taxon>
        <taxon>Bacillati</taxon>
        <taxon>Actinomycetota</taxon>
        <taxon>Actinomycetes</taxon>
        <taxon>Mycobacteriales</taxon>
        <taxon>Mycobacteriaceae</taxon>
        <taxon>Mycolicibacterium</taxon>
    </lineage>
</organism>
<accession>A0A9X3BKS1</accession>
<reference evidence="2" key="1">
    <citation type="submission" date="2020-07" db="EMBL/GenBank/DDBJ databases">
        <authorList>
            <person name="Pettersson B.M.F."/>
            <person name="Behra P.R.K."/>
            <person name="Ramesh M."/>
            <person name="Das S."/>
            <person name="Dasgupta S."/>
            <person name="Kirsebom L.A."/>
        </authorList>
    </citation>
    <scope>NUCLEOTIDE SEQUENCE</scope>
    <source>
        <strain evidence="2">DSM 45406</strain>
    </source>
</reference>
<proteinExistence type="predicted"/>
<sequence length="94" mass="10175">MTSWKEWAASTVDGIADAVKHRRKHLGLTAADLAARTSVGKPMTRAVISDLETGRKRTLEISELLTLATALELPPLALLFPNVLEDVEVLPGKT</sequence>